<reference evidence="2 3" key="1">
    <citation type="submission" date="2024-04" db="EMBL/GenBank/DDBJ databases">
        <title>Tritrichomonas musculus Genome.</title>
        <authorList>
            <person name="Alves-Ferreira E."/>
            <person name="Grigg M."/>
            <person name="Lorenzi H."/>
            <person name="Galac M."/>
        </authorList>
    </citation>
    <scope>NUCLEOTIDE SEQUENCE [LARGE SCALE GENOMIC DNA]</scope>
    <source>
        <strain evidence="2 3">EAF2021</strain>
    </source>
</reference>
<protein>
    <submittedName>
        <fullName evidence="2">Uncharacterized protein</fullName>
    </submittedName>
</protein>
<dbReference type="EMBL" id="JAPFFF010000232">
    <property type="protein sequence ID" value="KAK8835124.1"/>
    <property type="molecule type" value="Genomic_DNA"/>
</dbReference>
<gene>
    <name evidence="2" type="ORF">M9Y10_011200</name>
    <name evidence="1" type="ORF">M9Y10_018058</name>
</gene>
<evidence type="ECO:0000313" key="3">
    <source>
        <dbReference type="Proteomes" id="UP001470230"/>
    </source>
</evidence>
<evidence type="ECO:0000313" key="2">
    <source>
        <dbReference type="EMBL" id="KAK8863514.1"/>
    </source>
</evidence>
<accession>A0ABR2IJW8</accession>
<organism evidence="2 3">
    <name type="scientific">Tritrichomonas musculus</name>
    <dbReference type="NCBI Taxonomy" id="1915356"/>
    <lineage>
        <taxon>Eukaryota</taxon>
        <taxon>Metamonada</taxon>
        <taxon>Parabasalia</taxon>
        <taxon>Tritrichomonadida</taxon>
        <taxon>Tritrichomonadidae</taxon>
        <taxon>Tritrichomonas</taxon>
    </lineage>
</organism>
<keyword evidence="3" id="KW-1185">Reference proteome</keyword>
<dbReference type="Proteomes" id="UP001470230">
    <property type="component" value="Unassembled WGS sequence"/>
</dbReference>
<sequence>MNDCSPLTSDIELGESTDILSQIQFTGIANLTTHSRSLNFSPTLSQRGSHGQFDDLSLALSPTESQFVERSQYPNFAPSDNDIIPSHHFVPNQQPEPVNVNIHTHNSNLPTQASNQNNMSHFPHDKLRSGPSSLTVQQMANEGSGYQVSKLPQAPFRKKFTPNVQGQQLKKDIDKMFGFHVSKKRFFTIYEDISATTGMLPIKIDRSRYRCFNKLYADIYPYREILLANITQEHIAMVRESKNKARVANLRKKNGFNH</sequence>
<comment type="caution">
    <text evidence="2">The sequence shown here is derived from an EMBL/GenBank/DDBJ whole genome shotgun (WGS) entry which is preliminary data.</text>
</comment>
<name>A0ABR2IJW8_9EUKA</name>
<evidence type="ECO:0000313" key="1">
    <source>
        <dbReference type="EMBL" id="KAK8835124.1"/>
    </source>
</evidence>
<proteinExistence type="predicted"/>
<dbReference type="EMBL" id="JAPFFF010000017">
    <property type="protein sequence ID" value="KAK8863514.1"/>
    <property type="molecule type" value="Genomic_DNA"/>
</dbReference>